<dbReference type="Proteomes" id="UP000250831">
    <property type="component" value="Unassembled WGS sequence"/>
</dbReference>
<dbReference type="AlphaFoldDB" id="A0A363NQR9"/>
<evidence type="ECO:0000313" key="3">
    <source>
        <dbReference type="Proteomes" id="UP000250831"/>
    </source>
</evidence>
<sequence length="251" mass="29008">MRSLILLFICLSHWTCGFAQTGDETGSDYIMDPAAIEFRTKMTIPPYGLAKVKAMIAKLAPVEDNDGSDTGLLALSATDFKNLTLREKFTYTMIHAEVYAQNCDIPENQKAIDKKIFGKLLGGFNEAWWSERQTDFLEENRDSVMKLIQESVLRSKRMGVNYKEAIEQINGWQMIPFIIEYAKKTPKDKDALTLLLLLMKRGEYSEFMKSTSFKKLYGETSNYYSYLDYNKENEALIYRRAMGYYNEKKGR</sequence>
<dbReference type="OrthoDB" id="1453650at2"/>
<name>A0A363NQR9_9SPHI</name>
<feature type="signal peptide" evidence="1">
    <location>
        <begin position="1"/>
        <end position="19"/>
    </location>
</feature>
<keyword evidence="1" id="KW-0732">Signal</keyword>
<feature type="chain" id="PRO_5016825235" description="DUF4919 domain-containing protein" evidence="1">
    <location>
        <begin position="20"/>
        <end position="251"/>
    </location>
</feature>
<protein>
    <recommendedName>
        <fullName evidence="4">DUF4919 domain-containing protein</fullName>
    </recommendedName>
</protein>
<accession>A0A363NQR9</accession>
<dbReference type="RefSeq" id="WP_108635403.1">
    <property type="nucleotide sequence ID" value="NZ_QCXX01000005.1"/>
</dbReference>
<dbReference type="EMBL" id="QCXX01000005">
    <property type="protein sequence ID" value="PUV23077.1"/>
    <property type="molecule type" value="Genomic_DNA"/>
</dbReference>
<proteinExistence type="predicted"/>
<gene>
    <name evidence="2" type="ORF">DCO56_19375</name>
</gene>
<evidence type="ECO:0008006" key="4">
    <source>
        <dbReference type="Google" id="ProtNLM"/>
    </source>
</evidence>
<evidence type="ECO:0000256" key="1">
    <source>
        <dbReference type="SAM" id="SignalP"/>
    </source>
</evidence>
<comment type="caution">
    <text evidence="2">The sequence shown here is derived from an EMBL/GenBank/DDBJ whole genome shotgun (WGS) entry which is preliminary data.</text>
</comment>
<evidence type="ECO:0000313" key="2">
    <source>
        <dbReference type="EMBL" id="PUV23077.1"/>
    </source>
</evidence>
<organism evidence="2 3">
    <name type="scientific">Sphingobacterium athyrii</name>
    <dbReference type="NCBI Taxonomy" id="2152717"/>
    <lineage>
        <taxon>Bacteria</taxon>
        <taxon>Pseudomonadati</taxon>
        <taxon>Bacteroidota</taxon>
        <taxon>Sphingobacteriia</taxon>
        <taxon>Sphingobacteriales</taxon>
        <taxon>Sphingobacteriaceae</taxon>
        <taxon>Sphingobacterium</taxon>
    </lineage>
</organism>
<keyword evidence="3" id="KW-1185">Reference proteome</keyword>
<reference evidence="2 3" key="1">
    <citation type="submission" date="2018-04" db="EMBL/GenBank/DDBJ databases">
        <title>Sphingobacterium sp. M46 Genome.</title>
        <authorList>
            <person name="Cheng J."/>
            <person name="Li Y."/>
        </authorList>
    </citation>
    <scope>NUCLEOTIDE SEQUENCE [LARGE SCALE GENOMIC DNA]</scope>
    <source>
        <strain evidence="2 3">M46</strain>
    </source>
</reference>